<proteinExistence type="predicted"/>
<dbReference type="Proteomes" id="UP000450161">
    <property type="component" value="Unassembled WGS sequence"/>
</dbReference>
<evidence type="ECO:0000313" key="2">
    <source>
        <dbReference type="EMBL" id="MST76489.1"/>
    </source>
</evidence>
<dbReference type="InterPro" id="IPR032562">
    <property type="entry name" value="DUF4929"/>
</dbReference>
<dbReference type="Pfam" id="PF16283">
    <property type="entry name" value="DUF4929"/>
    <property type="match status" value="1"/>
</dbReference>
<name>A0A6I2TY57_9BACT</name>
<feature type="chain" id="PRO_5026246814" evidence="1">
    <location>
        <begin position="23"/>
        <end position="409"/>
    </location>
</feature>
<organism evidence="2 3">
    <name type="scientific">Segatella copri</name>
    <dbReference type="NCBI Taxonomy" id="165179"/>
    <lineage>
        <taxon>Bacteria</taxon>
        <taxon>Pseudomonadati</taxon>
        <taxon>Bacteroidota</taxon>
        <taxon>Bacteroidia</taxon>
        <taxon>Bacteroidales</taxon>
        <taxon>Prevotellaceae</taxon>
        <taxon>Segatella</taxon>
    </lineage>
</organism>
<reference evidence="2 3" key="1">
    <citation type="submission" date="2019-08" db="EMBL/GenBank/DDBJ databases">
        <title>In-depth cultivation of the pig gut microbiome towards novel bacterial diversity and tailored functional studies.</title>
        <authorList>
            <person name="Wylensek D."/>
            <person name="Hitch T.C.A."/>
            <person name="Clavel T."/>
        </authorList>
    </citation>
    <scope>NUCLEOTIDE SEQUENCE [LARGE SCALE GENOMIC DNA]</scope>
    <source>
        <strain evidence="2 3">LKV-178-WT-2C</strain>
    </source>
</reference>
<gene>
    <name evidence="2" type="ORF">FYJ72_02010</name>
</gene>
<accession>A0A6I2TY57</accession>
<comment type="caution">
    <text evidence="2">The sequence shown here is derived from an EMBL/GenBank/DDBJ whole genome shotgun (WGS) entry which is preliminary data.</text>
</comment>
<keyword evidence="1" id="KW-0732">Signal</keyword>
<dbReference type="PROSITE" id="PS51257">
    <property type="entry name" value="PROKAR_LIPOPROTEIN"/>
    <property type="match status" value="1"/>
</dbReference>
<sequence>MKKFKFMLMCMLAMLTGFSACSSSDNNDGDKQMTNYVSISAAGNNIINEDDDEEVKFNILIGNTLTADATINLSLEGNDDNVATLTPSTIALKAGTKTASFTVKSNKKSLLKSDRVLTVKATFSDANMKTDGKAVTLTIKPDSDIPVLTAEQQKLIEGYKQNLNIDLTKILGKVKVDTKVTFNDDDKIDINDNKDTRSFSGVTIITLSEKATADKPVLKMVSNAMGMAAFNYEMLRKKTVEDTENWTQMPYGKAVMENINYDYNKETFTMTLDGIEVNPADMTLKFTGSKVNVYEEEITTIPFDYTFSAWDRLKAMADANKSFVVDEGDTKTEVSVQDIIDGGGSLNPYIFFDNTDFIADGEETEYKNIYVVPTGKIDFTSGKMTFAFPWYLENTYGCQRVEATYTFGN</sequence>
<evidence type="ECO:0000313" key="3">
    <source>
        <dbReference type="Proteomes" id="UP000450161"/>
    </source>
</evidence>
<evidence type="ECO:0000256" key="1">
    <source>
        <dbReference type="SAM" id="SignalP"/>
    </source>
</evidence>
<protein>
    <submittedName>
        <fullName evidence="2">DUF4929 domain-containing protein</fullName>
    </submittedName>
</protein>
<feature type="signal peptide" evidence="1">
    <location>
        <begin position="1"/>
        <end position="22"/>
    </location>
</feature>
<dbReference type="AlphaFoldDB" id="A0A6I2TY57"/>
<dbReference type="EMBL" id="VUNF01000002">
    <property type="protein sequence ID" value="MST76489.1"/>
    <property type="molecule type" value="Genomic_DNA"/>
</dbReference>
<dbReference type="RefSeq" id="WP_154480224.1">
    <property type="nucleotide sequence ID" value="NZ_VUNF01000002.1"/>
</dbReference>